<dbReference type="Proteomes" id="UP001434883">
    <property type="component" value="Unassembled WGS sequence"/>
</dbReference>
<gene>
    <name evidence="2" type="ORF">XENOCAPTIV_022565</name>
</gene>
<feature type="region of interest" description="Disordered" evidence="1">
    <location>
        <begin position="243"/>
        <end position="265"/>
    </location>
</feature>
<protein>
    <submittedName>
        <fullName evidence="2">Uncharacterized protein</fullName>
    </submittedName>
</protein>
<evidence type="ECO:0000313" key="3">
    <source>
        <dbReference type="Proteomes" id="UP001434883"/>
    </source>
</evidence>
<evidence type="ECO:0000313" key="2">
    <source>
        <dbReference type="EMBL" id="MEQ2203012.1"/>
    </source>
</evidence>
<feature type="region of interest" description="Disordered" evidence="1">
    <location>
        <begin position="150"/>
        <end position="173"/>
    </location>
</feature>
<keyword evidence="3" id="KW-1185">Reference proteome</keyword>
<feature type="compositionally biased region" description="Polar residues" evidence="1">
    <location>
        <begin position="246"/>
        <end position="259"/>
    </location>
</feature>
<feature type="region of interest" description="Disordered" evidence="1">
    <location>
        <begin position="29"/>
        <end position="63"/>
    </location>
</feature>
<dbReference type="EMBL" id="JAHRIN010034113">
    <property type="protein sequence ID" value="MEQ2203012.1"/>
    <property type="molecule type" value="Genomic_DNA"/>
</dbReference>
<feature type="compositionally biased region" description="Polar residues" evidence="1">
    <location>
        <begin position="37"/>
        <end position="63"/>
    </location>
</feature>
<evidence type="ECO:0000256" key="1">
    <source>
        <dbReference type="SAM" id="MobiDB-lite"/>
    </source>
</evidence>
<reference evidence="2 3" key="1">
    <citation type="submission" date="2021-06" db="EMBL/GenBank/DDBJ databases">
        <authorList>
            <person name="Palmer J.M."/>
        </authorList>
    </citation>
    <scope>NUCLEOTIDE SEQUENCE [LARGE SCALE GENOMIC DNA]</scope>
    <source>
        <strain evidence="2 3">XC_2019</strain>
        <tissue evidence="2">Muscle</tissue>
    </source>
</reference>
<organism evidence="2 3">
    <name type="scientific">Xenoophorus captivus</name>
    <dbReference type="NCBI Taxonomy" id="1517983"/>
    <lineage>
        <taxon>Eukaryota</taxon>
        <taxon>Metazoa</taxon>
        <taxon>Chordata</taxon>
        <taxon>Craniata</taxon>
        <taxon>Vertebrata</taxon>
        <taxon>Euteleostomi</taxon>
        <taxon>Actinopterygii</taxon>
        <taxon>Neopterygii</taxon>
        <taxon>Teleostei</taxon>
        <taxon>Neoteleostei</taxon>
        <taxon>Acanthomorphata</taxon>
        <taxon>Ovalentaria</taxon>
        <taxon>Atherinomorphae</taxon>
        <taxon>Cyprinodontiformes</taxon>
        <taxon>Goodeidae</taxon>
        <taxon>Xenoophorus</taxon>
    </lineage>
</organism>
<proteinExistence type="predicted"/>
<sequence>MDVKSSWRKAVQEDEAKERFLSTELNDSITGRLCPDSQLQNISPDAPSHTASRTPAPTLTAQSSSSVCQQRVFLKSSLLWDTFNNEAHDNPSGTSMSALQFSLHHETLPEMASCDSLNLEDEAVDMTSEEDEEVLIPSLKAKLKQTLLTSPHRGSNKVPLMESAGTAEDESVRRSGLKFDKRRKRISRRFSLRAKCSSKRNTQSGETASCLHVNIVSCCSVNSCWEHRSPPFLLLFGPSLTPDRQPGSTSAGVCSQARSPSELPA</sequence>
<accession>A0ABV0R4M4</accession>
<name>A0ABV0R4M4_9TELE</name>
<comment type="caution">
    <text evidence="2">The sequence shown here is derived from an EMBL/GenBank/DDBJ whole genome shotgun (WGS) entry which is preliminary data.</text>
</comment>